<dbReference type="GO" id="GO:0015979">
    <property type="term" value="P:photosynthesis"/>
    <property type="evidence" value="ECO:0007669"/>
    <property type="project" value="UniProtKB-KW"/>
</dbReference>
<accession>A0A937XFC8</accession>
<feature type="chain" id="PRO_5037290014" description="Photosynthesis system II assembly factor Ycf48/Hcf136-like domain-containing protein" evidence="3">
    <location>
        <begin position="21"/>
        <end position="694"/>
    </location>
</feature>
<protein>
    <recommendedName>
        <fullName evidence="4">Photosynthesis system II assembly factor Ycf48/Hcf136-like domain-containing protein</fullName>
    </recommendedName>
</protein>
<evidence type="ECO:0000256" key="1">
    <source>
        <dbReference type="ARBA" id="ARBA00022531"/>
    </source>
</evidence>
<dbReference type="AlphaFoldDB" id="A0A937XFC8"/>
<name>A0A937XFC8_UNCW3</name>
<feature type="signal peptide" evidence="3">
    <location>
        <begin position="1"/>
        <end position="20"/>
    </location>
</feature>
<dbReference type="EMBL" id="VGIR01000006">
    <property type="protein sequence ID" value="MBM3330578.1"/>
    <property type="molecule type" value="Genomic_DNA"/>
</dbReference>
<reference evidence="5" key="1">
    <citation type="submission" date="2019-03" db="EMBL/GenBank/DDBJ databases">
        <title>Lake Tanganyika Metagenome-Assembled Genomes (MAGs).</title>
        <authorList>
            <person name="Tran P."/>
        </authorList>
    </citation>
    <scope>NUCLEOTIDE SEQUENCE</scope>
    <source>
        <strain evidence="5">K_DeepCast_150m_m2_040</strain>
    </source>
</reference>
<feature type="domain" description="Photosynthesis system II assembly factor Ycf48/Hcf136-like" evidence="4">
    <location>
        <begin position="246"/>
        <end position="400"/>
    </location>
</feature>
<keyword evidence="2" id="KW-0604">Photosystem II</keyword>
<evidence type="ECO:0000256" key="3">
    <source>
        <dbReference type="SAM" id="SignalP"/>
    </source>
</evidence>
<evidence type="ECO:0000313" key="5">
    <source>
        <dbReference type="EMBL" id="MBM3330578.1"/>
    </source>
</evidence>
<dbReference type="CDD" id="cd15482">
    <property type="entry name" value="Sialidase_non-viral"/>
    <property type="match status" value="1"/>
</dbReference>
<evidence type="ECO:0000256" key="2">
    <source>
        <dbReference type="ARBA" id="ARBA00023276"/>
    </source>
</evidence>
<comment type="caution">
    <text evidence="5">The sequence shown here is derived from an EMBL/GenBank/DDBJ whole genome shotgun (WGS) entry which is preliminary data.</text>
</comment>
<proteinExistence type="predicted"/>
<dbReference type="PANTHER" id="PTHR47199:SF2">
    <property type="entry name" value="PHOTOSYSTEM II STABILITY_ASSEMBLY FACTOR HCF136, CHLOROPLASTIC"/>
    <property type="match status" value="1"/>
</dbReference>
<dbReference type="InterPro" id="IPR015943">
    <property type="entry name" value="WD40/YVTN_repeat-like_dom_sf"/>
</dbReference>
<dbReference type="Proteomes" id="UP000779900">
    <property type="component" value="Unassembled WGS sequence"/>
</dbReference>
<dbReference type="SUPFAM" id="SSF110296">
    <property type="entry name" value="Oligoxyloglucan reducing end-specific cellobiohydrolase"/>
    <property type="match status" value="4"/>
</dbReference>
<dbReference type="PANTHER" id="PTHR47199">
    <property type="entry name" value="PHOTOSYSTEM II STABILITY/ASSEMBLY FACTOR HCF136, CHLOROPLASTIC"/>
    <property type="match status" value="1"/>
</dbReference>
<evidence type="ECO:0000259" key="4">
    <source>
        <dbReference type="Pfam" id="PF14870"/>
    </source>
</evidence>
<dbReference type="Pfam" id="PF14870">
    <property type="entry name" value="PSII_BNR"/>
    <property type="match status" value="1"/>
</dbReference>
<sequence length="694" mass="73774">MKLMLTLYAASSLLCSSAGAGWQWLSPRTTTNSIKGISFVGNDTGYAAGVWGTVLRTCDAGSTWTLLPTTFSNDLMSLQFPVGTRVGYAGGDSGQVYRTADGGETWTRHQIVSHPLEVPDLCFPRDDLNGYALGAYPDTIFRTTDGGQTWLHLPMPGLYFRKQLSFPVSVETGYVVGGGGTILKTTDAGNSWQQLSSGTLSNLRVVCFPRSPDSGLVAGEDTFVLRTTDAGATWQRCPVPTGIGDFIDAAFVPGTSTSYLVGFHGSIYRSTDFGLTWARAGQISERLDVIQFPTGPDTGYIAGGAGRIYRTTDAGQSWRMVTATPHTEHLLYVVFPTGPDTGYAAGFQGTILKTTDAGVTWNLQDLQTSSAVSGLAFPAGNDSGYACDAWGNLYLTWDGESWLSTGFAPYGLAGICFPWGTQVGYACGSDGSLAKTTNGGLQWTYPSPPTNEDMMAVSFPPGQSDTGWVAAWPGLVYKTTNGGGTWSEHSSGLAYLNGLLFPHDTRTGYALGDGIAKTTDGGATWTLKRPSSGLSIYRASFPFGNDTGYVSGGEMLYTTDGGESWTTQVTRCRNELPGVWFCGRTGIGYAVGAYGTILKATEGGQWIEEAGPPRGAGRREHLPTLLVCGVLRLEAAADFRPRVAVLLDAAGRQVADLRPGPNDVSRLAPGVYFMRQASGVEREASSVTKVVIVM</sequence>
<organism evidence="5 6">
    <name type="scientific">candidate division WOR-3 bacterium</name>
    <dbReference type="NCBI Taxonomy" id="2052148"/>
    <lineage>
        <taxon>Bacteria</taxon>
        <taxon>Bacteria division WOR-3</taxon>
    </lineage>
</organism>
<keyword evidence="1" id="KW-0602">Photosynthesis</keyword>
<dbReference type="Gene3D" id="2.130.10.10">
    <property type="entry name" value="YVTN repeat-like/Quinoprotein amine dehydrogenase"/>
    <property type="match status" value="4"/>
</dbReference>
<dbReference type="GO" id="GO:0009523">
    <property type="term" value="C:photosystem II"/>
    <property type="evidence" value="ECO:0007669"/>
    <property type="project" value="UniProtKB-KW"/>
</dbReference>
<dbReference type="InterPro" id="IPR028203">
    <property type="entry name" value="PSII_CF48-like_dom"/>
</dbReference>
<gene>
    <name evidence="5" type="ORF">FJY68_01845</name>
</gene>
<keyword evidence="3" id="KW-0732">Signal</keyword>
<evidence type="ECO:0000313" key="6">
    <source>
        <dbReference type="Proteomes" id="UP000779900"/>
    </source>
</evidence>